<gene>
    <name evidence="2" type="ORF">DXA68_08565</name>
</gene>
<sequence length="385" mass="41967">MKTKNLMMAIAAFAMAGCSQNEVTDVNPDTHPAVGFDVYTGVPTRGAETTTATLKDNTKGNFGILAFYTGASNWEAAKATTQPNFMYNEKVHYDTDGTSWAYDNIKYWPSNADHMITFFAYGPYEATPTTGTNKGIVLSGKTDKGIPFIDFTLKEAAKLTEMVDLVVSDQRDQKYSDNSGTVNFKFGHILSKVLFKVKLKNALSGNTKVFVRKLEILGTTNNGPSKFYTKAKYKNQHWNYDDATVPTGDFNVANIMNVATISGVGDYTKEAIEATTEAKSLFKNGEFLFLIPVNDSETPGAETGTTSNGEIKVRLTYDAITPDVNDPNKYLVSETEALVDLPSGALKLGTAYTYTFNLALNPVKVTVDDTITDWADGTPGNTGDI</sequence>
<dbReference type="Proteomes" id="UP000286075">
    <property type="component" value="Unassembled WGS sequence"/>
</dbReference>
<proteinExistence type="predicted"/>
<dbReference type="OrthoDB" id="1050200at2"/>
<feature type="chain" id="PRO_5019208551" description="Fimbrillin family protein" evidence="1">
    <location>
        <begin position="22"/>
        <end position="385"/>
    </location>
</feature>
<dbReference type="CDD" id="cd13120">
    <property type="entry name" value="BF2867_like_N"/>
    <property type="match status" value="1"/>
</dbReference>
<reference evidence="2 3" key="1">
    <citation type="submission" date="2018-08" db="EMBL/GenBank/DDBJ databases">
        <title>A genome reference for cultivated species of the human gut microbiota.</title>
        <authorList>
            <person name="Zou Y."/>
            <person name="Xue W."/>
            <person name="Luo G."/>
        </authorList>
    </citation>
    <scope>NUCLEOTIDE SEQUENCE [LARGE SCALE GENOMIC DNA]</scope>
    <source>
        <strain evidence="2 3">OF03-9BH</strain>
    </source>
</reference>
<comment type="caution">
    <text evidence="2">The sequence shown here is derived from an EMBL/GenBank/DDBJ whole genome shotgun (WGS) entry which is preliminary data.</text>
</comment>
<feature type="signal peptide" evidence="1">
    <location>
        <begin position="1"/>
        <end position="21"/>
    </location>
</feature>
<dbReference type="AlphaFoldDB" id="A0A413H6P6"/>
<dbReference type="InterPro" id="IPR042278">
    <property type="entry name" value="Mfa-like_1_N"/>
</dbReference>
<name>A0A413H6P6_9BACE</name>
<evidence type="ECO:0000313" key="3">
    <source>
        <dbReference type="Proteomes" id="UP000286075"/>
    </source>
</evidence>
<dbReference type="PROSITE" id="PS51257">
    <property type="entry name" value="PROKAR_LIPOPROTEIN"/>
    <property type="match status" value="1"/>
</dbReference>
<keyword evidence="1" id="KW-0732">Signal</keyword>
<evidence type="ECO:0008006" key="4">
    <source>
        <dbReference type="Google" id="ProtNLM"/>
    </source>
</evidence>
<dbReference type="RefSeq" id="WP_117987181.1">
    <property type="nucleotide sequence ID" value="NZ_CABMFG010000011.1"/>
</dbReference>
<dbReference type="Gene3D" id="2.60.40.2620">
    <property type="entry name" value="Fimbrillin-like"/>
    <property type="match status" value="1"/>
</dbReference>
<organism evidence="2 3">
    <name type="scientific">Bacteroides stercorirosoris</name>
    <dbReference type="NCBI Taxonomy" id="871324"/>
    <lineage>
        <taxon>Bacteria</taxon>
        <taxon>Pseudomonadati</taxon>
        <taxon>Bacteroidota</taxon>
        <taxon>Bacteroidia</taxon>
        <taxon>Bacteroidales</taxon>
        <taxon>Bacteroidaceae</taxon>
        <taxon>Bacteroides</taxon>
    </lineage>
</organism>
<accession>A0A413H6P6</accession>
<dbReference type="Pfam" id="PF13149">
    <property type="entry name" value="Mfa_like_1"/>
    <property type="match status" value="1"/>
</dbReference>
<dbReference type="EMBL" id="QSCF01000011">
    <property type="protein sequence ID" value="RGX79165.1"/>
    <property type="molecule type" value="Genomic_DNA"/>
</dbReference>
<evidence type="ECO:0000256" key="1">
    <source>
        <dbReference type="SAM" id="SignalP"/>
    </source>
</evidence>
<evidence type="ECO:0000313" key="2">
    <source>
        <dbReference type="EMBL" id="RGX79165.1"/>
    </source>
</evidence>
<protein>
    <recommendedName>
        <fullName evidence="4">Fimbrillin family protein</fullName>
    </recommendedName>
</protein>
<dbReference type="InterPro" id="IPR025049">
    <property type="entry name" value="Mfa-like_1"/>
</dbReference>